<dbReference type="RefSeq" id="WP_026991387.1">
    <property type="nucleotide sequence ID" value="NZ_AUGP01000029.1"/>
</dbReference>
<dbReference type="CDD" id="cd00761">
    <property type="entry name" value="Glyco_tranf_GTA_type"/>
    <property type="match status" value="1"/>
</dbReference>
<dbReference type="InterPro" id="IPR001173">
    <property type="entry name" value="Glyco_trans_2-like"/>
</dbReference>
<organism evidence="2 3">
    <name type="scientific">Flavobacterium subsaxonicum WB 4.1-42 = DSM 21790</name>
    <dbReference type="NCBI Taxonomy" id="1121898"/>
    <lineage>
        <taxon>Bacteria</taxon>
        <taxon>Pseudomonadati</taxon>
        <taxon>Bacteroidota</taxon>
        <taxon>Flavobacteriia</taxon>
        <taxon>Flavobacteriales</taxon>
        <taxon>Flavobacteriaceae</taxon>
        <taxon>Flavobacterium</taxon>
    </lineage>
</organism>
<dbReference type="STRING" id="1121898.GCA_000422725_03416"/>
<dbReference type="OrthoDB" id="761861at2"/>
<sequence length="293" mass="33439">MLSVLIPTYNYNILPLTEVLLGQCLKANLVFEIIVADDGPGRPTAQTNKAVAQLPYCRFIENTTNLGRTLTRKNLAEAAQYNNLLFLDADVMPADEQFIERYVPYLNGSIAVVVGGYAYRHYPADNNHRLRLKYGISREQKTASERNKNPYGSIFSGNFLIDKSTFLQNNYPDNHNYYGMDIYFSYSLFIKKTAVVHIDNPIYHLGLESDAVFFKKSMESVKIRKQLLAHKEGIGQVNSLIKHYNTLKKLHLAGLATLAFKVTEPLLKKMIFKKDPNLFCMDLYRLGYICSLK</sequence>
<protein>
    <recommendedName>
        <fullName evidence="1">Glycosyltransferase 2-like domain-containing protein</fullName>
    </recommendedName>
</protein>
<name>A0A0A2MM63_9FLAO</name>
<evidence type="ECO:0000259" key="1">
    <source>
        <dbReference type="Pfam" id="PF00535"/>
    </source>
</evidence>
<dbReference type="AlphaFoldDB" id="A0A0A2MM63"/>
<comment type="caution">
    <text evidence="2">The sequence shown here is derived from an EMBL/GenBank/DDBJ whole genome shotgun (WGS) entry which is preliminary data.</text>
</comment>
<dbReference type="SUPFAM" id="SSF53448">
    <property type="entry name" value="Nucleotide-diphospho-sugar transferases"/>
    <property type="match status" value="1"/>
</dbReference>
<dbReference type="InterPro" id="IPR029044">
    <property type="entry name" value="Nucleotide-diphossugar_trans"/>
</dbReference>
<reference evidence="2 3" key="1">
    <citation type="submission" date="2013-09" db="EMBL/GenBank/DDBJ databases">
        <authorList>
            <person name="Zeng Z."/>
            <person name="Chen C."/>
        </authorList>
    </citation>
    <scope>NUCLEOTIDE SEQUENCE [LARGE SCALE GENOMIC DNA]</scope>
    <source>
        <strain evidence="2 3">WB 4.1-42</strain>
    </source>
</reference>
<dbReference type="eggNOG" id="COG1216">
    <property type="taxonomic scope" value="Bacteria"/>
</dbReference>
<dbReference type="Proteomes" id="UP000030111">
    <property type="component" value="Unassembled WGS sequence"/>
</dbReference>
<keyword evidence="3" id="KW-1185">Reference proteome</keyword>
<accession>A0A0A2MM63</accession>
<dbReference type="EMBL" id="JRLY01000009">
    <property type="protein sequence ID" value="KGO92578.1"/>
    <property type="molecule type" value="Genomic_DNA"/>
</dbReference>
<dbReference type="Gene3D" id="3.90.550.10">
    <property type="entry name" value="Spore Coat Polysaccharide Biosynthesis Protein SpsA, Chain A"/>
    <property type="match status" value="1"/>
</dbReference>
<evidence type="ECO:0000313" key="2">
    <source>
        <dbReference type="EMBL" id="KGO92578.1"/>
    </source>
</evidence>
<gene>
    <name evidence="2" type="ORF">Q766_12450</name>
</gene>
<evidence type="ECO:0000313" key="3">
    <source>
        <dbReference type="Proteomes" id="UP000030111"/>
    </source>
</evidence>
<proteinExistence type="predicted"/>
<feature type="domain" description="Glycosyltransferase 2-like" evidence="1">
    <location>
        <begin position="3"/>
        <end position="143"/>
    </location>
</feature>
<dbReference type="Pfam" id="PF00535">
    <property type="entry name" value="Glycos_transf_2"/>
    <property type="match status" value="1"/>
</dbReference>